<evidence type="ECO:0000313" key="2">
    <source>
        <dbReference type="Proteomes" id="UP000680714"/>
    </source>
</evidence>
<dbReference type="Proteomes" id="UP000680714">
    <property type="component" value="Unassembled WGS sequence"/>
</dbReference>
<dbReference type="EMBL" id="JAGTUF010000011">
    <property type="protein sequence ID" value="MBR9972539.1"/>
    <property type="molecule type" value="Genomic_DNA"/>
</dbReference>
<comment type="caution">
    <text evidence="1">The sequence shown here is derived from an EMBL/GenBank/DDBJ whole genome shotgun (WGS) entry which is preliminary data.</text>
</comment>
<evidence type="ECO:0000313" key="1">
    <source>
        <dbReference type="EMBL" id="MBR9972539.1"/>
    </source>
</evidence>
<name>A0ABS5IDN4_9PROT</name>
<accession>A0ABS5IDN4</accession>
<dbReference type="Gene3D" id="3.90.330.10">
    <property type="entry name" value="Nitrile hydratase alpha /Thiocyanate hydrolase gamma"/>
    <property type="match status" value="1"/>
</dbReference>
<dbReference type="NCBIfam" id="TIGR03793">
    <property type="entry name" value="leader_NHLP"/>
    <property type="match status" value="1"/>
</dbReference>
<organism evidence="1 2">
    <name type="scientific">Magnetospirillum sulfuroxidans</name>
    <dbReference type="NCBI Taxonomy" id="611300"/>
    <lineage>
        <taxon>Bacteria</taxon>
        <taxon>Pseudomonadati</taxon>
        <taxon>Pseudomonadota</taxon>
        <taxon>Alphaproteobacteria</taxon>
        <taxon>Rhodospirillales</taxon>
        <taxon>Rhodospirillaceae</taxon>
        <taxon>Magnetospirillum</taxon>
    </lineage>
</organism>
<dbReference type="SUPFAM" id="SSF56209">
    <property type="entry name" value="Nitrile hydratase alpha chain"/>
    <property type="match status" value="1"/>
</dbReference>
<reference evidence="1 2" key="1">
    <citation type="submission" date="2021-04" db="EMBL/GenBank/DDBJ databases">
        <title>Magnetospirillum sulfuroxidans sp. nov., a facultative chemolithoautotrophic sulfur-oxidizing alphaproteobacterium isolated from freshwater sediment and proposals for Paramagetospirillum gen. nov., and Magnetospirillaceae fam. nov.</title>
        <authorList>
            <person name="Koziaeva V."/>
            <person name="Geelhoed J.S."/>
            <person name="Sorokin D.Y."/>
            <person name="Grouzdev D.S."/>
        </authorList>
    </citation>
    <scope>NUCLEOTIDE SEQUENCE [LARGE SCALE GENOMIC DNA]</scope>
    <source>
        <strain evidence="1 2">J10</strain>
    </source>
</reference>
<dbReference type="InterPro" id="IPR022513">
    <property type="entry name" value="TOMM_pelo"/>
</dbReference>
<sequence length="107" mass="11809">MSSFEQRLEQREAAYRSLVLKAQENPAFRELLKTDPARAVKEVLGQDWPEGITLDVIEETDTRCVLVLPAVFAAANDDELSDDDLELVAAGVMMTPQPKVSKLHLGG</sequence>
<keyword evidence="2" id="KW-1185">Reference proteome</keyword>
<dbReference type="InterPro" id="IPR036648">
    <property type="entry name" value="CN_Hdrase_a/SCN_Hdrase_g_sf"/>
</dbReference>
<gene>
    <name evidence="1" type="ORF">KEC16_12515</name>
</gene>
<dbReference type="RefSeq" id="WP_211549385.1">
    <property type="nucleotide sequence ID" value="NZ_JAGTUF010000011.1"/>
</dbReference>
<proteinExistence type="predicted"/>
<protein>
    <submittedName>
        <fullName evidence="1">NHLP leader peptide family RiPP</fullName>
    </submittedName>
</protein>